<dbReference type="CDD" id="cd03241">
    <property type="entry name" value="ABC_RecN"/>
    <property type="match status" value="1"/>
</dbReference>
<dbReference type="Gene3D" id="3.40.50.300">
    <property type="entry name" value="P-loop containing nucleotide triphosphate hydrolases"/>
    <property type="match status" value="2"/>
</dbReference>
<gene>
    <name evidence="12" type="primary">recN</name>
    <name evidence="12" type="ORF">Rai3103_15865</name>
</gene>
<organism evidence="12 13">
    <name type="scientific">Raineyella fluvialis</name>
    <dbReference type="NCBI Taxonomy" id="2662261"/>
    <lineage>
        <taxon>Bacteria</taxon>
        <taxon>Bacillati</taxon>
        <taxon>Actinomycetota</taxon>
        <taxon>Actinomycetes</taxon>
        <taxon>Propionibacteriales</taxon>
        <taxon>Propionibacteriaceae</taxon>
        <taxon>Raineyella</taxon>
    </lineage>
</organism>
<dbReference type="InterPro" id="IPR003395">
    <property type="entry name" value="RecF/RecN/SMC_N"/>
</dbReference>
<dbReference type="GO" id="GO:0006310">
    <property type="term" value="P:DNA recombination"/>
    <property type="evidence" value="ECO:0007669"/>
    <property type="project" value="InterPro"/>
</dbReference>
<evidence type="ECO:0000256" key="9">
    <source>
        <dbReference type="PIRNR" id="PIRNR003128"/>
    </source>
</evidence>
<dbReference type="FunFam" id="3.40.50.300:FF:000356">
    <property type="entry name" value="DNA repair protein RecN"/>
    <property type="match status" value="1"/>
</dbReference>
<dbReference type="Pfam" id="PF02463">
    <property type="entry name" value="SMC_N"/>
    <property type="match status" value="1"/>
</dbReference>
<keyword evidence="7 9" id="KW-0234">DNA repair</keyword>
<evidence type="ECO:0000256" key="3">
    <source>
        <dbReference type="ARBA" id="ARBA00021315"/>
    </source>
</evidence>
<keyword evidence="13" id="KW-1185">Reference proteome</keyword>
<evidence type="ECO:0000256" key="2">
    <source>
        <dbReference type="ARBA" id="ARBA00009441"/>
    </source>
</evidence>
<dbReference type="KEGG" id="rain:Rai3103_15865"/>
<keyword evidence="5 9" id="KW-0227">DNA damage</keyword>
<evidence type="ECO:0000256" key="7">
    <source>
        <dbReference type="ARBA" id="ARBA00023204"/>
    </source>
</evidence>
<evidence type="ECO:0000313" key="12">
    <source>
        <dbReference type="EMBL" id="QGF24852.1"/>
    </source>
</evidence>
<feature type="domain" description="RecF/RecN/SMC N-terminal" evidence="11">
    <location>
        <begin position="2"/>
        <end position="525"/>
    </location>
</feature>
<protein>
    <recommendedName>
        <fullName evidence="3 9">DNA repair protein RecN</fullName>
    </recommendedName>
    <alternativeName>
        <fullName evidence="8 9">Recombination protein N</fullName>
    </alternativeName>
</protein>
<dbReference type="PANTHER" id="PTHR11059">
    <property type="entry name" value="DNA REPAIR PROTEIN RECN"/>
    <property type="match status" value="1"/>
</dbReference>
<evidence type="ECO:0000256" key="10">
    <source>
        <dbReference type="SAM" id="Coils"/>
    </source>
</evidence>
<dbReference type="EMBL" id="CP045725">
    <property type="protein sequence ID" value="QGF24852.1"/>
    <property type="molecule type" value="Genomic_DNA"/>
</dbReference>
<evidence type="ECO:0000256" key="6">
    <source>
        <dbReference type="ARBA" id="ARBA00022840"/>
    </source>
</evidence>
<dbReference type="GO" id="GO:0005524">
    <property type="term" value="F:ATP binding"/>
    <property type="evidence" value="ECO:0007669"/>
    <property type="project" value="UniProtKB-KW"/>
</dbReference>
<evidence type="ECO:0000256" key="5">
    <source>
        <dbReference type="ARBA" id="ARBA00022763"/>
    </source>
</evidence>
<dbReference type="GO" id="GO:0009432">
    <property type="term" value="P:SOS response"/>
    <property type="evidence" value="ECO:0007669"/>
    <property type="project" value="TreeGrafter"/>
</dbReference>
<sequence>MISELRISDLGVIAEATLDLAPGFTAVTGETGAGKTMIVSGLGLLLGQRAARGIVRRDAVGAERTARVEGRFGRLPDPVLDRVGDLGGVFDEPDDGPELVLARTVGAAGRSRAYVGGAQVPVAALSTVSEELITIHGQSGQIRLALPETQRDMLDRFGGEQLLAIRADYRASWQDWRAASAELDTLRTQARERAREVDMLRHALDEIAAVDPTPGEDEELLAETRRLQAVDDLRVGAAKAALALNGDEVDFDTSPGAAALVGVARHALESIADADAPAAALAARTREVLYQLNDLGADLAGYLAGLEADPARLEEITARRAALSALHRKYGDTTDAVLAWADASRARLDDLVGTDDRIEQLSARVEQLTSRLEGLARDLTAARTAAARHLEDAVRVELAALAMPQARLTVVLEPGERGPWGAETTEFLFAANPGSQPGPLGKVASGGELSRVRLALEVTVADSPGQTLVFDEVDSGVGGAVAVEIGRRLKRLAERSQVVVVTHLAQVAAFADRHFVVVKADDGHITTSGVREVAEADRAGELARMMAGIDTTDTALAHAEELLAVAAEPLSAGSLVPKPSSR</sequence>
<reference evidence="12 13" key="1">
    <citation type="submission" date="2019-10" db="EMBL/GenBank/DDBJ databases">
        <title>Genomic analysis of Raineyella sp. CBA3103.</title>
        <authorList>
            <person name="Roh S.W."/>
        </authorList>
    </citation>
    <scope>NUCLEOTIDE SEQUENCE [LARGE SCALE GENOMIC DNA]</scope>
    <source>
        <strain evidence="12 13">CBA3103</strain>
    </source>
</reference>
<dbReference type="GO" id="GO:0006281">
    <property type="term" value="P:DNA repair"/>
    <property type="evidence" value="ECO:0007669"/>
    <property type="project" value="UniProtKB-KW"/>
</dbReference>
<evidence type="ECO:0000256" key="1">
    <source>
        <dbReference type="ARBA" id="ARBA00003618"/>
    </source>
</evidence>
<accession>A0A5Q2FD29</accession>
<dbReference type="AlphaFoldDB" id="A0A5Q2FD29"/>
<evidence type="ECO:0000313" key="13">
    <source>
        <dbReference type="Proteomes" id="UP000386847"/>
    </source>
</evidence>
<evidence type="ECO:0000256" key="8">
    <source>
        <dbReference type="ARBA" id="ARBA00033408"/>
    </source>
</evidence>
<dbReference type="Proteomes" id="UP000386847">
    <property type="component" value="Chromosome"/>
</dbReference>
<dbReference type="SUPFAM" id="SSF52540">
    <property type="entry name" value="P-loop containing nucleoside triphosphate hydrolases"/>
    <property type="match status" value="2"/>
</dbReference>
<dbReference type="InterPro" id="IPR027417">
    <property type="entry name" value="P-loop_NTPase"/>
</dbReference>
<comment type="similarity">
    <text evidence="2 9">Belongs to the RecN family.</text>
</comment>
<feature type="coiled-coil region" evidence="10">
    <location>
        <begin position="351"/>
        <end position="385"/>
    </location>
</feature>
<keyword evidence="6" id="KW-0067">ATP-binding</keyword>
<keyword evidence="10" id="KW-0175">Coiled coil</keyword>
<dbReference type="PIRSF" id="PIRSF003128">
    <property type="entry name" value="RecN"/>
    <property type="match status" value="1"/>
</dbReference>
<dbReference type="NCBIfam" id="TIGR00634">
    <property type="entry name" value="recN"/>
    <property type="match status" value="1"/>
</dbReference>
<comment type="function">
    <text evidence="1 9">May be involved in recombinational repair of damaged DNA.</text>
</comment>
<dbReference type="InterPro" id="IPR004604">
    <property type="entry name" value="DNA_recomb/repair_RecN"/>
</dbReference>
<evidence type="ECO:0000256" key="4">
    <source>
        <dbReference type="ARBA" id="ARBA00022741"/>
    </source>
</evidence>
<dbReference type="RefSeq" id="WP_153573381.1">
    <property type="nucleotide sequence ID" value="NZ_CP045725.1"/>
</dbReference>
<name>A0A5Q2FD29_9ACTN</name>
<dbReference type="PANTHER" id="PTHR11059:SF0">
    <property type="entry name" value="DNA REPAIR PROTEIN RECN"/>
    <property type="match status" value="1"/>
</dbReference>
<proteinExistence type="inferred from homology"/>
<dbReference type="GO" id="GO:0043590">
    <property type="term" value="C:bacterial nucleoid"/>
    <property type="evidence" value="ECO:0007669"/>
    <property type="project" value="TreeGrafter"/>
</dbReference>
<evidence type="ECO:0000259" key="11">
    <source>
        <dbReference type="Pfam" id="PF02463"/>
    </source>
</evidence>
<keyword evidence="4" id="KW-0547">Nucleotide-binding</keyword>